<accession>A0ACC2PIJ7</accession>
<evidence type="ECO:0000313" key="1">
    <source>
        <dbReference type="EMBL" id="KAJ8683424.1"/>
    </source>
</evidence>
<name>A0ACC2PIJ7_9HYME</name>
<reference evidence="1" key="1">
    <citation type="submission" date="2023-04" db="EMBL/GenBank/DDBJ databases">
        <title>A chromosome-level genome assembly of the parasitoid wasp Eretmocerus hayati.</title>
        <authorList>
            <person name="Zhong Y."/>
            <person name="Liu S."/>
            <person name="Liu Y."/>
        </authorList>
    </citation>
    <scope>NUCLEOTIDE SEQUENCE</scope>
    <source>
        <strain evidence="1">ZJU_SS_LIU_2023</strain>
    </source>
</reference>
<sequence>MFVRRFTDSYNAQELQEVSSEESGGKILFATDDFFAVAENLLAKDEPKWNDDYTEFGKWMDGWETQRKRTTGHDWAIIQLAKPTLIRRICVDTAFFSGNFAPRFSVQAACLHRDVGRIQNRKNKMGTSASKKDLKRVSKLQSEKWRTLVPMQALRSGISETRKHYIELADPHEATHIRLNIYPDGGIARLRIYGKPLLKSATPSMLIITQIHTKVPRPLQSLWSNNKNSELTNLVAGRCIEFSDAHYGHPDNLMNPWPSKGMHDGWETARRSDRPSKIELDDEGFVKMKGEEWVIFHLSNTVMIRDIEVDTTHFKGNCPDSIRIEGAFRESEEKLDAVRWRPVLQRTKLLPNKSNGLKCHNSDQKSSINGPLISTNLVKVTIAPDGGLARLRIYGVPPQYILQTA</sequence>
<comment type="caution">
    <text evidence="1">The sequence shown here is derived from an EMBL/GenBank/DDBJ whole genome shotgun (WGS) entry which is preliminary data.</text>
</comment>
<evidence type="ECO:0000313" key="2">
    <source>
        <dbReference type="Proteomes" id="UP001239111"/>
    </source>
</evidence>
<proteinExistence type="predicted"/>
<protein>
    <submittedName>
        <fullName evidence="1">Uncharacterized protein</fullName>
    </submittedName>
</protein>
<dbReference type="EMBL" id="CM056741">
    <property type="protein sequence ID" value="KAJ8683424.1"/>
    <property type="molecule type" value="Genomic_DNA"/>
</dbReference>
<dbReference type="Proteomes" id="UP001239111">
    <property type="component" value="Chromosome 1"/>
</dbReference>
<organism evidence="1 2">
    <name type="scientific">Eretmocerus hayati</name>
    <dbReference type="NCBI Taxonomy" id="131215"/>
    <lineage>
        <taxon>Eukaryota</taxon>
        <taxon>Metazoa</taxon>
        <taxon>Ecdysozoa</taxon>
        <taxon>Arthropoda</taxon>
        <taxon>Hexapoda</taxon>
        <taxon>Insecta</taxon>
        <taxon>Pterygota</taxon>
        <taxon>Neoptera</taxon>
        <taxon>Endopterygota</taxon>
        <taxon>Hymenoptera</taxon>
        <taxon>Apocrita</taxon>
        <taxon>Proctotrupomorpha</taxon>
        <taxon>Chalcidoidea</taxon>
        <taxon>Aphelinidae</taxon>
        <taxon>Aphelininae</taxon>
        <taxon>Eretmocerus</taxon>
    </lineage>
</organism>
<keyword evidence="2" id="KW-1185">Reference proteome</keyword>
<gene>
    <name evidence="1" type="ORF">QAD02_019216</name>
</gene>